<evidence type="ECO:0000256" key="8">
    <source>
        <dbReference type="ARBA" id="ARBA00022806"/>
    </source>
</evidence>
<dbReference type="Pfam" id="PF09382">
    <property type="entry name" value="RQC"/>
    <property type="match status" value="1"/>
</dbReference>
<dbReference type="Gene3D" id="3.40.50.300">
    <property type="entry name" value="P-loop containing nucleotide triphosphate hydrolases"/>
    <property type="match status" value="2"/>
</dbReference>
<comment type="cofactor">
    <cofactor evidence="1">
        <name>Mg(2+)</name>
        <dbReference type="ChEBI" id="CHEBI:18420"/>
    </cofactor>
</comment>
<evidence type="ECO:0000259" key="17">
    <source>
        <dbReference type="PROSITE" id="PS50967"/>
    </source>
</evidence>
<keyword evidence="13" id="KW-0234">DNA repair</keyword>
<dbReference type="Pfam" id="PF00270">
    <property type="entry name" value="DEAD"/>
    <property type="match status" value="1"/>
</dbReference>
<dbReference type="EC" id="5.6.2.4" evidence="16"/>
<dbReference type="GO" id="GO:0046872">
    <property type="term" value="F:metal ion binding"/>
    <property type="evidence" value="ECO:0007669"/>
    <property type="project" value="UniProtKB-KW"/>
</dbReference>
<dbReference type="GO" id="GO:0005524">
    <property type="term" value="F:ATP binding"/>
    <property type="evidence" value="ECO:0007669"/>
    <property type="project" value="UniProtKB-KW"/>
</dbReference>
<gene>
    <name evidence="20" type="ORF">A3K90_07945</name>
</gene>
<comment type="cofactor">
    <cofactor evidence="2">
        <name>Zn(2+)</name>
        <dbReference type="ChEBI" id="CHEBI:29105"/>
    </cofactor>
</comment>
<dbReference type="PROSITE" id="PS50967">
    <property type="entry name" value="HRDC"/>
    <property type="match status" value="1"/>
</dbReference>
<dbReference type="SUPFAM" id="SSF47819">
    <property type="entry name" value="HRDC-like"/>
    <property type="match status" value="1"/>
</dbReference>
<dbReference type="CDD" id="cd18794">
    <property type="entry name" value="SF2_C_RecQ"/>
    <property type="match status" value="1"/>
</dbReference>
<dbReference type="InterPro" id="IPR011545">
    <property type="entry name" value="DEAD/DEAH_box_helicase_dom"/>
</dbReference>
<dbReference type="SMART" id="SM00956">
    <property type="entry name" value="RQC"/>
    <property type="match status" value="1"/>
</dbReference>
<feature type="domain" description="Helicase C-terminal" evidence="19">
    <location>
        <begin position="223"/>
        <end position="369"/>
    </location>
</feature>
<dbReference type="FunFam" id="3.40.50.300:FF:000296">
    <property type="entry name" value="ATP-dependent DNA helicase RecQ"/>
    <property type="match status" value="1"/>
</dbReference>
<dbReference type="FunFam" id="1.10.150.80:FF:000002">
    <property type="entry name" value="ATP-dependent DNA helicase RecQ"/>
    <property type="match status" value="1"/>
</dbReference>
<dbReference type="InterPro" id="IPR001650">
    <property type="entry name" value="Helicase_C-like"/>
</dbReference>
<dbReference type="GO" id="GO:0005737">
    <property type="term" value="C:cytoplasm"/>
    <property type="evidence" value="ECO:0007669"/>
    <property type="project" value="TreeGrafter"/>
</dbReference>
<dbReference type="InterPro" id="IPR006293">
    <property type="entry name" value="DNA_helicase_ATP-dep_RecQ_bac"/>
</dbReference>
<dbReference type="SUPFAM" id="SSF52540">
    <property type="entry name" value="P-loop containing nucleoside triphosphate hydrolases"/>
    <property type="match status" value="1"/>
</dbReference>
<keyword evidence="9" id="KW-0862">Zinc</keyword>
<dbReference type="PROSITE" id="PS51194">
    <property type="entry name" value="HELICASE_CTER"/>
    <property type="match status" value="1"/>
</dbReference>
<dbReference type="GO" id="GO:0009378">
    <property type="term" value="F:four-way junction helicase activity"/>
    <property type="evidence" value="ECO:0007669"/>
    <property type="project" value="TreeGrafter"/>
</dbReference>
<evidence type="ECO:0000256" key="2">
    <source>
        <dbReference type="ARBA" id="ARBA00001947"/>
    </source>
</evidence>
<evidence type="ECO:0000256" key="5">
    <source>
        <dbReference type="ARBA" id="ARBA00022741"/>
    </source>
</evidence>
<evidence type="ECO:0000256" key="10">
    <source>
        <dbReference type="ARBA" id="ARBA00022840"/>
    </source>
</evidence>
<evidence type="ECO:0000313" key="21">
    <source>
        <dbReference type="Proteomes" id="UP000076481"/>
    </source>
</evidence>
<dbReference type="GO" id="GO:0003677">
    <property type="term" value="F:DNA binding"/>
    <property type="evidence" value="ECO:0007669"/>
    <property type="project" value="UniProtKB-KW"/>
</dbReference>
<dbReference type="Gene3D" id="1.10.10.10">
    <property type="entry name" value="Winged helix-like DNA-binding domain superfamily/Winged helix DNA-binding domain"/>
    <property type="match status" value="1"/>
</dbReference>
<evidence type="ECO:0000256" key="12">
    <source>
        <dbReference type="ARBA" id="ARBA00023172"/>
    </source>
</evidence>
<dbReference type="GO" id="GO:0006281">
    <property type="term" value="P:DNA repair"/>
    <property type="evidence" value="ECO:0007669"/>
    <property type="project" value="UniProtKB-KW"/>
</dbReference>
<dbReference type="Pfam" id="PF00570">
    <property type="entry name" value="HRDC"/>
    <property type="match status" value="1"/>
</dbReference>
<evidence type="ECO:0000256" key="9">
    <source>
        <dbReference type="ARBA" id="ARBA00022833"/>
    </source>
</evidence>
<dbReference type="PANTHER" id="PTHR13710">
    <property type="entry name" value="DNA HELICASE RECQ FAMILY MEMBER"/>
    <property type="match status" value="1"/>
</dbReference>
<dbReference type="SMART" id="SM00341">
    <property type="entry name" value="HRDC"/>
    <property type="match status" value="1"/>
</dbReference>
<keyword evidence="6" id="KW-0227">DNA damage</keyword>
<dbReference type="GO" id="GO:0006310">
    <property type="term" value="P:DNA recombination"/>
    <property type="evidence" value="ECO:0007669"/>
    <property type="project" value="UniProtKB-UniRule"/>
</dbReference>
<evidence type="ECO:0000256" key="16">
    <source>
        <dbReference type="NCBIfam" id="TIGR01389"/>
    </source>
</evidence>
<feature type="domain" description="HRDC" evidence="17">
    <location>
        <begin position="527"/>
        <end position="607"/>
    </location>
</feature>
<dbReference type="InterPro" id="IPR004589">
    <property type="entry name" value="DNA_helicase_ATP-dep_RecQ"/>
</dbReference>
<protein>
    <recommendedName>
        <fullName evidence="16">DNA helicase RecQ</fullName>
        <ecNumber evidence="16">5.6.2.4</ecNumber>
    </recommendedName>
</protein>
<feature type="domain" description="Helicase ATP-binding" evidence="18">
    <location>
        <begin position="31"/>
        <end position="199"/>
    </location>
</feature>
<dbReference type="GO" id="GO:0006260">
    <property type="term" value="P:DNA replication"/>
    <property type="evidence" value="ECO:0007669"/>
    <property type="project" value="InterPro"/>
</dbReference>
<keyword evidence="7" id="KW-0378">Hydrolase</keyword>
<keyword evidence="10" id="KW-0067">ATP-binding</keyword>
<dbReference type="InterPro" id="IPR010997">
    <property type="entry name" value="HRDC-like_sf"/>
</dbReference>
<dbReference type="GO" id="GO:0009432">
    <property type="term" value="P:SOS response"/>
    <property type="evidence" value="ECO:0007669"/>
    <property type="project" value="UniProtKB-UniRule"/>
</dbReference>
<dbReference type="SUPFAM" id="SSF46785">
    <property type="entry name" value="Winged helix' DNA-binding domain"/>
    <property type="match status" value="1"/>
</dbReference>
<dbReference type="InterPro" id="IPR036388">
    <property type="entry name" value="WH-like_DNA-bd_sf"/>
</dbReference>
<dbReference type="AlphaFoldDB" id="A0A165L451"/>
<evidence type="ECO:0000256" key="14">
    <source>
        <dbReference type="ARBA" id="ARBA00023235"/>
    </source>
</evidence>
<dbReference type="RefSeq" id="WP_303682235.1">
    <property type="nucleotide sequence ID" value="NZ_LVWG01000035.1"/>
</dbReference>
<dbReference type="GO" id="GO:0043590">
    <property type="term" value="C:bacterial nucleoid"/>
    <property type="evidence" value="ECO:0007669"/>
    <property type="project" value="TreeGrafter"/>
</dbReference>
<evidence type="ECO:0000256" key="6">
    <source>
        <dbReference type="ARBA" id="ARBA00022763"/>
    </source>
</evidence>
<dbReference type="InterPro" id="IPR002121">
    <property type="entry name" value="HRDC_dom"/>
</dbReference>
<dbReference type="Gene3D" id="1.10.150.80">
    <property type="entry name" value="HRDC domain"/>
    <property type="match status" value="1"/>
</dbReference>
<dbReference type="InterPro" id="IPR032284">
    <property type="entry name" value="RecQ_Zn-bd"/>
</dbReference>
<sequence>MRVQISDEAVHEALQRVFGFQAFRPNQREVVRAILEGRDVFAVMPTGGGKSLCYQLPAVLLPGTCIVVSPLIALMKDQVDGARANGISAAFLNSSQPPEERQMVLKELLSGGLDLLYVAPERFAVDSFREMLRGIRISMAVIDEAHCISEWGHDFRPDYLSLSVLVELAGMAPVAAFTATATERVQADTLLRLALREPFLVRASFDRPNLSYEVLFKDSAERQILSMLRRFSRKAGIIYRASRKSVNDTAAMLKEKGVRALPYHAGLDDQERERNQNAFIRDEVDVIVATVAFGMGIDKSNIRFVIHADLPRSIENYYQETGRAGRDGEPAHCTLLYSQGDIAKVRFFIDAMADGEERARALSALSKVSAFAASAVCRRRALLEHFGEAYLKDNCGSCDVCTGKFDTIDCSVESQILLSAMVRTDERFGAGHVIDIVTGSSNKKLKELGHDRIKTFGAGKAHDKKFWRRLVDELLMRGVITKTEGLYPVIMLTEKAVPVLRGEARIELLLRADTPKVARKKAEPDPGGYDSGLFEQLRALRKEIADEQGVPPYVVFSDRSLREMSSLLPQSGEEMLAVSGVGEAKLQRYGSQFLQLIGRWRREHPAAAGRQVVSC</sequence>
<dbReference type="EMBL" id="LVWG01000035">
    <property type="protein sequence ID" value="KZK73549.1"/>
    <property type="molecule type" value="Genomic_DNA"/>
</dbReference>
<dbReference type="FunFam" id="3.40.50.300:FF:000156">
    <property type="entry name" value="ATP-dependent DNA helicase recQ"/>
    <property type="match status" value="1"/>
</dbReference>
<dbReference type="InterPro" id="IPR044876">
    <property type="entry name" value="HRDC_dom_sf"/>
</dbReference>
<dbReference type="PROSITE" id="PS51192">
    <property type="entry name" value="HELICASE_ATP_BIND_1"/>
    <property type="match status" value="1"/>
</dbReference>
<comment type="caution">
    <text evidence="20">The sequence shown here is derived from an EMBL/GenBank/DDBJ whole genome shotgun (WGS) entry which is preliminary data.</text>
</comment>
<dbReference type="InterPro" id="IPR036390">
    <property type="entry name" value="WH_DNA-bd_sf"/>
</dbReference>
<accession>A0A165L451</accession>
<comment type="similarity">
    <text evidence="3">Belongs to the helicase family. RecQ subfamily.</text>
</comment>
<dbReference type="Pfam" id="PF00271">
    <property type="entry name" value="Helicase_C"/>
    <property type="match status" value="1"/>
</dbReference>
<dbReference type="PANTHER" id="PTHR13710:SF105">
    <property type="entry name" value="ATP-DEPENDENT DNA HELICASE Q1"/>
    <property type="match status" value="1"/>
</dbReference>
<evidence type="ECO:0000256" key="15">
    <source>
        <dbReference type="ARBA" id="ARBA00034617"/>
    </source>
</evidence>
<keyword evidence="4" id="KW-0479">Metal-binding</keyword>
<dbReference type="InterPro" id="IPR014001">
    <property type="entry name" value="Helicase_ATP-bd"/>
</dbReference>
<dbReference type="Pfam" id="PF16124">
    <property type="entry name" value="RecQ_Zn_bind"/>
    <property type="match status" value="1"/>
</dbReference>
<evidence type="ECO:0000313" key="20">
    <source>
        <dbReference type="EMBL" id="KZK73549.1"/>
    </source>
</evidence>
<dbReference type="InterPro" id="IPR027417">
    <property type="entry name" value="P-loop_NTPase"/>
</dbReference>
<name>A0A165L451_PELLU</name>
<dbReference type="NCBIfam" id="TIGR00614">
    <property type="entry name" value="recQ_fam"/>
    <property type="match status" value="1"/>
</dbReference>
<dbReference type="SMART" id="SM00490">
    <property type="entry name" value="HELICc"/>
    <property type="match status" value="1"/>
</dbReference>
<evidence type="ECO:0000259" key="18">
    <source>
        <dbReference type="PROSITE" id="PS51192"/>
    </source>
</evidence>
<dbReference type="CDD" id="cd17920">
    <property type="entry name" value="DEXHc_RecQ"/>
    <property type="match status" value="1"/>
</dbReference>
<evidence type="ECO:0000256" key="1">
    <source>
        <dbReference type="ARBA" id="ARBA00001946"/>
    </source>
</evidence>
<dbReference type="GO" id="GO:0016787">
    <property type="term" value="F:hydrolase activity"/>
    <property type="evidence" value="ECO:0007669"/>
    <property type="project" value="UniProtKB-KW"/>
</dbReference>
<evidence type="ECO:0000256" key="3">
    <source>
        <dbReference type="ARBA" id="ARBA00005446"/>
    </source>
</evidence>
<comment type="catalytic activity">
    <reaction evidence="15">
        <text>Couples ATP hydrolysis with the unwinding of duplex DNA by translocating in the 3'-5' direction.</text>
        <dbReference type="EC" id="5.6.2.4"/>
    </reaction>
</comment>
<keyword evidence="11" id="KW-0238">DNA-binding</keyword>
<dbReference type="Proteomes" id="UP000076481">
    <property type="component" value="Unassembled WGS sequence"/>
</dbReference>
<keyword evidence="8 20" id="KW-0347">Helicase</keyword>
<evidence type="ECO:0000256" key="11">
    <source>
        <dbReference type="ARBA" id="ARBA00023125"/>
    </source>
</evidence>
<organism evidence="20 21">
    <name type="scientific">Pelodictyon luteolum</name>
    <dbReference type="NCBI Taxonomy" id="1100"/>
    <lineage>
        <taxon>Bacteria</taxon>
        <taxon>Pseudomonadati</taxon>
        <taxon>Chlorobiota</taxon>
        <taxon>Chlorobiia</taxon>
        <taxon>Chlorobiales</taxon>
        <taxon>Chlorobiaceae</taxon>
        <taxon>Chlorobium/Pelodictyon group</taxon>
        <taxon>Pelodictyon</taxon>
    </lineage>
</organism>
<evidence type="ECO:0000259" key="19">
    <source>
        <dbReference type="PROSITE" id="PS51194"/>
    </source>
</evidence>
<keyword evidence="14" id="KW-0413">Isomerase</keyword>
<reference evidence="20 21" key="1">
    <citation type="submission" date="2016-03" db="EMBL/GenBank/DDBJ databases">
        <title>Speciation and ecological success in dimly lit waters: horizontal gene transfer in a green sulfur bacteria bloom unveiled by metagenomic assembly.</title>
        <authorList>
            <person name="Llorens-Mares T."/>
            <person name="Liu Z."/>
            <person name="Allen L.Z."/>
            <person name="Rusch D.B."/>
            <person name="Craig M.T."/>
            <person name="Dupont C.L."/>
            <person name="Bryant D.A."/>
            <person name="Casamayor E.O."/>
        </authorList>
    </citation>
    <scope>NUCLEOTIDE SEQUENCE [LARGE SCALE GENOMIC DNA]</scope>
    <source>
        <strain evidence="20">CIII</strain>
    </source>
</reference>
<dbReference type="GO" id="GO:0043138">
    <property type="term" value="F:3'-5' DNA helicase activity"/>
    <property type="evidence" value="ECO:0007669"/>
    <property type="project" value="UniProtKB-EC"/>
</dbReference>
<dbReference type="NCBIfam" id="TIGR01389">
    <property type="entry name" value="recQ"/>
    <property type="match status" value="1"/>
</dbReference>
<dbReference type="SMART" id="SM00487">
    <property type="entry name" value="DEXDc"/>
    <property type="match status" value="1"/>
</dbReference>
<dbReference type="InterPro" id="IPR018982">
    <property type="entry name" value="RQC_domain"/>
</dbReference>
<evidence type="ECO:0000256" key="7">
    <source>
        <dbReference type="ARBA" id="ARBA00022801"/>
    </source>
</evidence>
<evidence type="ECO:0000256" key="4">
    <source>
        <dbReference type="ARBA" id="ARBA00022723"/>
    </source>
</evidence>
<evidence type="ECO:0000256" key="13">
    <source>
        <dbReference type="ARBA" id="ARBA00023204"/>
    </source>
</evidence>
<proteinExistence type="inferred from homology"/>
<keyword evidence="5" id="KW-0547">Nucleotide-binding</keyword>
<keyword evidence="12" id="KW-0233">DNA recombination</keyword>
<dbReference type="GO" id="GO:0030894">
    <property type="term" value="C:replisome"/>
    <property type="evidence" value="ECO:0007669"/>
    <property type="project" value="TreeGrafter"/>
</dbReference>